<dbReference type="Pfam" id="PF00386">
    <property type="entry name" value="C1q"/>
    <property type="match status" value="1"/>
</dbReference>
<dbReference type="AlphaFoldDB" id="A0AAE0T467"/>
<comment type="subcellular location">
    <subcellularLocation>
        <location evidence="1">Secreted</location>
    </subcellularLocation>
</comment>
<evidence type="ECO:0000313" key="6">
    <source>
        <dbReference type="Proteomes" id="UP001195483"/>
    </source>
</evidence>
<dbReference type="PANTHER" id="PTHR15427:SF2">
    <property type="entry name" value="EMILIN-3"/>
    <property type="match status" value="1"/>
</dbReference>
<dbReference type="SMART" id="SM00110">
    <property type="entry name" value="C1Q"/>
    <property type="match status" value="1"/>
</dbReference>
<dbReference type="GO" id="GO:0031012">
    <property type="term" value="C:extracellular matrix"/>
    <property type="evidence" value="ECO:0007669"/>
    <property type="project" value="TreeGrafter"/>
</dbReference>
<gene>
    <name evidence="5" type="ORF">CHS0354_015740</name>
</gene>
<keyword evidence="6" id="KW-1185">Reference proteome</keyword>
<reference evidence="5" key="2">
    <citation type="journal article" date="2021" name="Genome Biol. Evol.">
        <title>Developing a high-quality reference genome for a parasitic bivalve with doubly uniparental inheritance (Bivalvia: Unionida).</title>
        <authorList>
            <person name="Smith C.H."/>
        </authorList>
    </citation>
    <scope>NUCLEOTIDE SEQUENCE</scope>
    <source>
        <strain evidence="5">CHS0354</strain>
        <tissue evidence="5">Mantle</tissue>
    </source>
</reference>
<dbReference type="PROSITE" id="PS50871">
    <property type="entry name" value="C1Q"/>
    <property type="match status" value="1"/>
</dbReference>
<dbReference type="EMBL" id="JAEAOA010000982">
    <property type="protein sequence ID" value="KAK3603049.1"/>
    <property type="molecule type" value="Genomic_DNA"/>
</dbReference>
<evidence type="ECO:0000256" key="2">
    <source>
        <dbReference type="ARBA" id="ARBA00022525"/>
    </source>
</evidence>
<dbReference type="Gene3D" id="2.60.120.40">
    <property type="match status" value="1"/>
</dbReference>
<feature type="domain" description="C1q" evidence="4">
    <location>
        <begin position="55"/>
        <end position="192"/>
    </location>
</feature>
<dbReference type="GO" id="GO:0005576">
    <property type="term" value="C:extracellular region"/>
    <property type="evidence" value="ECO:0007669"/>
    <property type="project" value="UniProtKB-SubCell"/>
</dbReference>
<keyword evidence="3" id="KW-0732">Signal</keyword>
<evidence type="ECO:0000259" key="4">
    <source>
        <dbReference type="PROSITE" id="PS50871"/>
    </source>
</evidence>
<dbReference type="SUPFAM" id="SSF49842">
    <property type="entry name" value="TNF-like"/>
    <property type="match status" value="1"/>
</dbReference>
<feature type="signal peptide" evidence="3">
    <location>
        <begin position="1"/>
        <end position="20"/>
    </location>
</feature>
<protein>
    <recommendedName>
        <fullName evidence="4">C1q domain-containing protein</fullName>
    </recommendedName>
</protein>
<sequence length="192" mass="22011">MNCLLLLCVLLPITFDVVLSESSAFNISENWDCFVNLNTSFENHKKRREMYEIYRKKGKPVFTAFLHQSDLKVNPIDTIKFRDVKLNVGGHYNETTGLFKAPVNGRYFFQLILTIEERETPKEFTANIVTGKSASSIATIYLNPKHGTSRKSVHVIFNLEEGQEVWIRNGEYFVEYGPGKLSVFSGFLEQIS</sequence>
<evidence type="ECO:0000256" key="3">
    <source>
        <dbReference type="SAM" id="SignalP"/>
    </source>
</evidence>
<reference evidence="5" key="3">
    <citation type="submission" date="2023-05" db="EMBL/GenBank/DDBJ databases">
        <authorList>
            <person name="Smith C.H."/>
        </authorList>
    </citation>
    <scope>NUCLEOTIDE SEQUENCE</scope>
    <source>
        <strain evidence="5">CHS0354</strain>
        <tissue evidence="5">Mantle</tissue>
    </source>
</reference>
<accession>A0AAE0T467</accession>
<proteinExistence type="predicted"/>
<keyword evidence="2" id="KW-0964">Secreted</keyword>
<evidence type="ECO:0000313" key="5">
    <source>
        <dbReference type="EMBL" id="KAK3603049.1"/>
    </source>
</evidence>
<evidence type="ECO:0000256" key="1">
    <source>
        <dbReference type="ARBA" id="ARBA00004613"/>
    </source>
</evidence>
<comment type="caution">
    <text evidence="5">The sequence shown here is derived from an EMBL/GenBank/DDBJ whole genome shotgun (WGS) entry which is preliminary data.</text>
</comment>
<dbReference type="InterPro" id="IPR001073">
    <property type="entry name" value="C1q_dom"/>
</dbReference>
<dbReference type="InterPro" id="IPR050392">
    <property type="entry name" value="Collagen/C1q_domain"/>
</dbReference>
<name>A0AAE0T467_9BIVA</name>
<dbReference type="PRINTS" id="PR00007">
    <property type="entry name" value="COMPLEMNTC1Q"/>
</dbReference>
<reference evidence="5" key="1">
    <citation type="journal article" date="2021" name="Genome Biol. Evol.">
        <title>A High-Quality Reference Genome for a Parasitic Bivalve with Doubly Uniparental Inheritance (Bivalvia: Unionida).</title>
        <authorList>
            <person name="Smith C.H."/>
        </authorList>
    </citation>
    <scope>NUCLEOTIDE SEQUENCE</scope>
    <source>
        <strain evidence="5">CHS0354</strain>
    </source>
</reference>
<organism evidence="5 6">
    <name type="scientific">Potamilus streckersoni</name>
    <dbReference type="NCBI Taxonomy" id="2493646"/>
    <lineage>
        <taxon>Eukaryota</taxon>
        <taxon>Metazoa</taxon>
        <taxon>Spiralia</taxon>
        <taxon>Lophotrochozoa</taxon>
        <taxon>Mollusca</taxon>
        <taxon>Bivalvia</taxon>
        <taxon>Autobranchia</taxon>
        <taxon>Heteroconchia</taxon>
        <taxon>Palaeoheterodonta</taxon>
        <taxon>Unionida</taxon>
        <taxon>Unionoidea</taxon>
        <taxon>Unionidae</taxon>
        <taxon>Ambleminae</taxon>
        <taxon>Lampsilini</taxon>
        <taxon>Potamilus</taxon>
    </lineage>
</organism>
<dbReference type="PANTHER" id="PTHR15427">
    <property type="entry name" value="EMILIN ELASTIN MICROFIBRIL INTERFACE-LOCATED PROTEIN ELASTIN MICROFIBRIL INTERFACER"/>
    <property type="match status" value="1"/>
</dbReference>
<dbReference type="InterPro" id="IPR008983">
    <property type="entry name" value="Tumour_necrosis_fac-like_dom"/>
</dbReference>
<dbReference type="Proteomes" id="UP001195483">
    <property type="component" value="Unassembled WGS sequence"/>
</dbReference>
<feature type="chain" id="PRO_5041912061" description="C1q domain-containing protein" evidence="3">
    <location>
        <begin position="21"/>
        <end position="192"/>
    </location>
</feature>